<dbReference type="EMBL" id="JACXZS010000005">
    <property type="protein sequence ID" value="MBD3941953.1"/>
    <property type="molecule type" value="Genomic_DNA"/>
</dbReference>
<keyword evidence="2" id="KW-1185">Reference proteome</keyword>
<evidence type="ECO:0008006" key="3">
    <source>
        <dbReference type="Google" id="ProtNLM"/>
    </source>
</evidence>
<dbReference type="RefSeq" id="WP_191171568.1">
    <property type="nucleotide sequence ID" value="NZ_JACXZS010000005.1"/>
</dbReference>
<sequence>MSQLTDRLAELTDAVTKAIRYNAELTDAQLVTISNDGADFIKSTSQRAGGVIVYPFPKVQIPAPRGIRRITWTIGLVAGGRAVDAAARCSDLLDILTTAGIVVWRAGGATVDPTDFATSEDPKAPKIPGWAITITEEQYP</sequence>
<organism evidence="1 2">
    <name type="scientific">Microbacterium helvum</name>
    <dbReference type="NCBI Taxonomy" id="2773713"/>
    <lineage>
        <taxon>Bacteria</taxon>
        <taxon>Bacillati</taxon>
        <taxon>Actinomycetota</taxon>
        <taxon>Actinomycetes</taxon>
        <taxon>Micrococcales</taxon>
        <taxon>Microbacteriaceae</taxon>
        <taxon>Microbacterium</taxon>
    </lineage>
</organism>
<proteinExistence type="predicted"/>
<evidence type="ECO:0000313" key="1">
    <source>
        <dbReference type="EMBL" id="MBD3941953.1"/>
    </source>
</evidence>
<name>A0ABR8NPP0_9MICO</name>
<protein>
    <recommendedName>
        <fullName evidence="3">Tail terminator</fullName>
    </recommendedName>
</protein>
<comment type="caution">
    <text evidence="1">The sequence shown here is derived from an EMBL/GenBank/DDBJ whole genome shotgun (WGS) entry which is preliminary data.</text>
</comment>
<reference evidence="1 2" key="1">
    <citation type="submission" date="2020-09" db="EMBL/GenBank/DDBJ databases">
        <title>Isolation and identification of active actinomycetes.</title>
        <authorList>
            <person name="Li X."/>
        </authorList>
    </citation>
    <scope>NUCLEOTIDE SEQUENCE [LARGE SCALE GENOMIC DNA]</scope>
    <source>
        <strain evidence="1 2">NEAU-LLC</strain>
    </source>
</reference>
<evidence type="ECO:0000313" key="2">
    <source>
        <dbReference type="Proteomes" id="UP000598426"/>
    </source>
</evidence>
<accession>A0ABR8NPP0</accession>
<gene>
    <name evidence="1" type="ORF">IF188_09625</name>
</gene>
<dbReference type="Proteomes" id="UP000598426">
    <property type="component" value="Unassembled WGS sequence"/>
</dbReference>